<dbReference type="CTD" id="641654"/>
<dbReference type="GeneID" id="105296869"/>
<sequence>MALGIALWDGGESELEFRGWGGAGIQGPLEALGKRGQNTQKASSASFLITFSPHTDYCLSCELFQRESPFSSLLSFWEQGRFRKAEAKGCITSP</sequence>
<name>A0A6P3QZH9_PTEVA</name>
<protein>
    <submittedName>
        <fullName evidence="2">LOW QUALITY PROTEIN: putative cancer susceptibility gene HEPN1 protein</fullName>
    </submittedName>
</protein>
<dbReference type="Proteomes" id="UP000515202">
    <property type="component" value="Unplaced"/>
</dbReference>
<reference evidence="2" key="1">
    <citation type="submission" date="2025-08" db="UniProtKB">
        <authorList>
            <consortium name="RefSeq"/>
        </authorList>
    </citation>
    <scope>IDENTIFICATION</scope>
    <source>
        <tissue evidence="2">Kidney</tissue>
    </source>
</reference>
<dbReference type="AlphaFoldDB" id="A0A6P3QZH9"/>
<dbReference type="KEGG" id="pvp:105296869"/>
<accession>A0A6P3QZH9</accession>
<proteinExistence type="predicted"/>
<organism evidence="1 2">
    <name type="scientific">Pteropus vampyrus</name>
    <name type="common">Large flying fox</name>
    <dbReference type="NCBI Taxonomy" id="132908"/>
    <lineage>
        <taxon>Eukaryota</taxon>
        <taxon>Metazoa</taxon>
        <taxon>Chordata</taxon>
        <taxon>Craniata</taxon>
        <taxon>Vertebrata</taxon>
        <taxon>Euteleostomi</taxon>
        <taxon>Mammalia</taxon>
        <taxon>Eutheria</taxon>
        <taxon>Laurasiatheria</taxon>
        <taxon>Chiroptera</taxon>
        <taxon>Yinpterochiroptera</taxon>
        <taxon>Pteropodoidea</taxon>
        <taxon>Pteropodidae</taxon>
        <taxon>Pteropodinae</taxon>
        <taxon>Pteropus</taxon>
    </lineage>
</organism>
<dbReference type="RefSeq" id="XP_011365526.1">
    <property type="nucleotide sequence ID" value="XM_011367224.1"/>
</dbReference>
<evidence type="ECO:0000313" key="1">
    <source>
        <dbReference type="Proteomes" id="UP000515202"/>
    </source>
</evidence>
<dbReference type="OrthoDB" id="9480156at2759"/>
<keyword evidence="1" id="KW-1185">Reference proteome</keyword>
<evidence type="ECO:0000313" key="2">
    <source>
        <dbReference type="RefSeq" id="XP_011365526.1"/>
    </source>
</evidence>
<gene>
    <name evidence="2" type="primary">HEPN1</name>
</gene>